<keyword evidence="2" id="KW-0732">Signal</keyword>
<evidence type="ECO:0000256" key="2">
    <source>
        <dbReference type="SAM" id="SignalP"/>
    </source>
</evidence>
<evidence type="ECO:0000313" key="4">
    <source>
        <dbReference type="Proteomes" id="UP001556367"/>
    </source>
</evidence>
<evidence type="ECO:0000256" key="1">
    <source>
        <dbReference type="SAM" id="MobiDB-lite"/>
    </source>
</evidence>
<comment type="caution">
    <text evidence="3">The sequence shown here is derived from an EMBL/GenBank/DDBJ whole genome shotgun (WGS) entry which is preliminary data.</text>
</comment>
<evidence type="ECO:0008006" key="5">
    <source>
        <dbReference type="Google" id="ProtNLM"/>
    </source>
</evidence>
<proteinExistence type="predicted"/>
<feature type="signal peptide" evidence="2">
    <location>
        <begin position="1"/>
        <end position="17"/>
    </location>
</feature>
<feature type="region of interest" description="Disordered" evidence="1">
    <location>
        <begin position="33"/>
        <end position="110"/>
    </location>
</feature>
<dbReference type="InterPro" id="IPR005197">
    <property type="entry name" value="Glyco_hydro_71"/>
</dbReference>
<name>A0ABR3K0P9_9AGAR</name>
<feature type="compositionally biased region" description="Low complexity" evidence="1">
    <location>
        <begin position="47"/>
        <end position="96"/>
    </location>
</feature>
<reference evidence="4" key="1">
    <citation type="submission" date="2024-06" db="EMBL/GenBank/DDBJ databases">
        <title>Multi-omics analyses provide insights into the biosynthesis of the anticancer antibiotic pleurotin in Hohenbuehelia grisea.</title>
        <authorList>
            <person name="Weaver J.A."/>
            <person name="Alberti F."/>
        </authorList>
    </citation>
    <scope>NUCLEOTIDE SEQUENCE [LARGE SCALE GENOMIC DNA]</scope>
    <source>
        <strain evidence="4">T-177</strain>
    </source>
</reference>
<organism evidence="3 4">
    <name type="scientific">Hohenbuehelia grisea</name>
    <dbReference type="NCBI Taxonomy" id="104357"/>
    <lineage>
        <taxon>Eukaryota</taxon>
        <taxon>Fungi</taxon>
        <taxon>Dikarya</taxon>
        <taxon>Basidiomycota</taxon>
        <taxon>Agaricomycotina</taxon>
        <taxon>Agaricomycetes</taxon>
        <taxon>Agaricomycetidae</taxon>
        <taxon>Agaricales</taxon>
        <taxon>Pleurotineae</taxon>
        <taxon>Pleurotaceae</taxon>
        <taxon>Hohenbuehelia</taxon>
    </lineage>
</organism>
<feature type="chain" id="PRO_5045870760" description="Glycoside hydrolase family 71 protein" evidence="2">
    <location>
        <begin position="18"/>
        <end position="589"/>
    </location>
</feature>
<keyword evidence="4" id="KW-1185">Reference proteome</keyword>
<protein>
    <recommendedName>
        <fullName evidence="5">Glycoside hydrolase family 71 protein</fullName>
    </recommendedName>
</protein>
<accession>A0ABR3K0P9</accession>
<dbReference type="CDD" id="cd11577">
    <property type="entry name" value="GH71"/>
    <property type="match status" value="1"/>
</dbReference>
<dbReference type="Proteomes" id="UP001556367">
    <property type="component" value="Unassembled WGS sequence"/>
</dbReference>
<dbReference type="Gene3D" id="3.20.20.80">
    <property type="entry name" value="Glycosidases"/>
    <property type="match status" value="1"/>
</dbReference>
<sequence length="589" mass="63939">MIFTFIALCALAAETCALPIRHSQSITLKHRHQHFPRQLDSPAIPRTITLIPSPSATSSTTSLPISTPSSSIASTPLSSTSSPSTSAPSSSMSSPSTPSPSPQPPSSGSRKYVVAHHMVGNTFPYTKQDWADDVALAHASGIDGFALNYGRDEWQPARIDDAYEAARNSGLDFKMFLSLDMTSLPCDSPQAAEALRSLVSKYISHPNQLQYDSRAFVSTFAGETCTFGQGSVPQAWETQFARHPDLQGKIYFVPAFFVDPAKFGDFKNVIDGDFNWNSGWPVELTTSFASSLLQKVGVTDLSNAPARLTNLVSSGPVNDLSSQLEAQLTQFIGSTESDKQHLEGLKSLGDAPLAPRDEALASPPKGRAYMAAVSPWFFTHYGADSFAKNFMYLTDQHLYSRRWESLISSRDQFDIVQVLTWNDYGESHYIGPIKGAQPNSQAWVDGFDHTGWLEMTGYYATAFKTGAFPAIEKDRIYMWARSHPTRAQAPDPVGPPSNFELAQDAVWAVVMATAPSTVTLSTSDTNTRTFNVPAGVTKLSIPISAGDTMQGSISRDGKVVVELKPESFSFQGSPKIYNFNAFVASASAS</sequence>
<dbReference type="EMBL" id="JASNQZ010000001">
    <property type="protein sequence ID" value="KAL0961058.1"/>
    <property type="molecule type" value="Genomic_DNA"/>
</dbReference>
<evidence type="ECO:0000313" key="3">
    <source>
        <dbReference type="EMBL" id="KAL0961058.1"/>
    </source>
</evidence>
<dbReference type="Pfam" id="PF03659">
    <property type="entry name" value="Glyco_hydro_71"/>
    <property type="match status" value="1"/>
</dbReference>
<gene>
    <name evidence="3" type="ORF">HGRIS_006046</name>
</gene>